<evidence type="ECO:0000313" key="1">
    <source>
        <dbReference type="EMBL" id="MEJ8475298.1"/>
    </source>
</evidence>
<dbReference type="EMBL" id="JBAKIA010000010">
    <property type="protein sequence ID" value="MEJ8475298.1"/>
    <property type="molecule type" value="Genomic_DNA"/>
</dbReference>
<reference evidence="1 2" key="1">
    <citation type="submission" date="2024-02" db="EMBL/GenBank/DDBJ databases">
        <title>Roseibium algae sp. nov., isolated from marine alga (Grateloupia sp.), showing potential in myo-inositol conversion.</title>
        <authorList>
            <person name="Wang Y."/>
        </authorList>
    </citation>
    <scope>NUCLEOTIDE SEQUENCE [LARGE SCALE GENOMIC DNA]</scope>
    <source>
        <strain evidence="1 2">H3510</strain>
    </source>
</reference>
<proteinExistence type="predicted"/>
<protein>
    <submittedName>
        <fullName evidence="1">Uncharacterized protein</fullName>
    </submittedName>
</protein>
<name>A0ABU8TM92_9HYPH</name>
<dbReference type="Proteomes" id="UP001385499">
    <property type="component" value="Unassembled WGS sequence"/>
</dbReference>
<organism evidence="1 2">
    <name type="scientific">Roseibium algae</name>
    <dbReference type="NCBI Taxonomy" id="3123038"/>
    <lineage>
        <taxon>Bacteria</taxon>
        <taxon>Pseudomonadati</taxon>
        <taxon>Pseudomonadota</taxon>
        <taxon>Alphaproteobacteria</taxon>
        <taxon>Hyphomicrobiales</taxon>
        <taxon>Stappiaceae</taxon>
        <taxon>Roseibium</taxon>
    </lineage>
</organism>
<gene>
    <name evidence="1" type="ORF">V6575_14480</name>
</gene>
<sequence>MTDLNILVKEKMMMLHLSKFMKRKGLVNEWAFVFTNINKEKQQQIYHKFFAPSPKVKLKYMEKHSAAAQRLYETRKTAAEADGKEGNDAILSAVNSDQFAALLKNAQNHVRDQYNEKIVPEFFASSGYRDYVYESVDGSVLADEVKYAPSAKESLANAKVCLLLGEKTKAKGFAEQAIKFDQKVKQKTQGLRDKMRVPKANELLAKLDKIKIEICRI</sequence>
<comment type="caution">
    <text evidence="1">The sequence shown here is derived from an EMBL/GenBank/DDBJ whole genome shotgun (WGS) entry which is preliminary data.</text>
</comment>
<dbReference type="RefSeq" id="WP_340275306.1">
    <property type="nucleotide sequence ID" value="NZ_JBAKIA010000010.1"/>
</dbReference>
<evidence type="ECO:0000313" key="2">
    <source>
        <dbReference type="Proteomes" id="UP001385499"/>
    </source>
</evidence>
<accession>A0ABU8TM92</accession>
<keyword evidence="2" id="KW-1185">Reference proteome</keyword>